<reference evidence="8" key="1">
    <citation type="journal article" date="2017" name="Nature">
        <title>The sunflower genome provides insights into oil metabolism, flowering and Asterid evolution.</title>
        <authorList>
            <person name="Badouin H."/>
            <person name="Gouzy J."/>
            <person name="Grassa C.J."/>
            <person name="Murat F."/>
            <person name="Staton S.E."/>
            <person name="Cottret L."/>
            <person name="Lelandais-Briere C."/>
            <person name="Owens G.L."/>
            <person name="Carrere S."/>
            <person name="Mayjonade B."/>
            <person name="Legrand L."/>
            <person name="Gill N."/>
            <person name="Kane N.C."/>
            <person name="Bowers J.E."/>
            <person name="Hubner S."/>
            <person name="Bellec A."/>
            <person name="Berard A."/>
            <person name="Berges H."/>
            <person name="Blanchet N."/>
            <person name="Boniface M.C."/>
            <person name="Brunel D."/>
            <person name="Catrice O."/>
            <person name="Chaidir N."/>
            <person name="Claudel C."/>
            <person name="Donnadieu C."/>
            <person name="Faraut T."/>
            <person name="Fievet G."/>
            <person name="Helmstetter N."/>
            <person name="King M."/>
            <person name="Knapp S.J."/>
            <person name="Lai Z."/>
            <person name="Le Paslier M.C."/>
            <person name="Lippi Y."/>
            <person name="Lorenzon L."/>
            <person name="Mandel J.R."/>
            <person name="Marage G."/>
            <person name="Marchand G."/>
            <person name="Marquand E."/>
            <person name="Bret-Mestries E."/>
            <person name="Morien E."/>
            <person name="Nambeesan S."/>
            <person name="Nguyen T."/>
            <person name="Pegot-Espagnet P."/>
            <person name="Pouilly N."/>
            <person name="Raftis F."/>
            <person name="Sallet E."/>
            <person name="Schiex T."/>
            <person name="Thomas J."/>
            <person name="Vandecasteele C."/>
            <person name="Vares D."/>
            <person name="Vear F."/>
            <person name="Vautrin S."/>
            <person name="Crespi M."/>
            <person name="Mangin B."/>
            <person name="Burke J.M."/>
            <person name="Salse J."/>
            <person name="Munos S."/>
            <person name="Vincourt P."/>
            <person name="Rieseberg L.H."/>
            <person name="Langlade N.B."/>
        </authorList>
    </citation>
    <scope>NUCLEOTIDE SEQUENCE</scope>
    <source>
        <tissue evidence="8">Leaves</tissue>
    </source>
</reference>
<dbReference type="GO" id="GO:0045892">
    <property type="term" value="P:negative regulation of DNA-templated transcription"/>
    <property type="evidence" value="ECO:0007669"/>
    <property type="project" value="UniProtKB-UniRule"/>
</dbReference>
<evidence type="ECO:0000256" key="5">
    <source>
        <dbReference type="ARBA" id="ARBA00023242"/>
    </source>
</evidence>
<sequence length="96" mass="11363">MSPEWGSPARLSVFKKLMPCKVEGKVKESFAVVKRSEMPYEDFKKSMMEMIVENQMYEESDLKQLLQCFLSLNSWYHHGVIMEAFTEIWNTMFLDP</sequence>
<dbReference type="PANTHER" id="PTHR33057">
    <property type="entry name" value="TRANSCRIPTION REPRESSOR OFP7-RELATED"/>
    <property type="match status" value="1"/>
</dbReference>
<keyword evidence="4 6" id="KW-0804">Transcription</keyword>
<feature type="domain" description="OVATE" evidence="7">
    <location>
        <begin position="32"/>
        <end position="91"/>
    </location>
</feature>
<evidence type="ECO:0000256" key="6">
    <source>
        <dbReference type="RuleBase" id="RU367028"/>
    </source>
</evidence>
<keyword evidence="9" id="KW-1185">Reference proteome</keyword>
<dbReference type="EMBL" id="MNCJ02000322">
    <property type="protein sequence ID" value="KAF5798660.1"/>
    <property type="molecule type" value="Genomic_DNA"/>
</dbReference>
<dbReference type="Pfam" id="PF04844">
    <property type="entry name" value="Ovate"/>
    <property type="match status" value="1"/>
</dbReference>
<evidence type="ECO:0000256" key="1">
    <source>
        <dbReference type="ARBA" id="ARBA00004123"/>
    </source>
</evidence>
<comment type="function">
    <text evidence="6">Transcriptional repressor that regulates multiple aspects of plant growth and development.</text>
</comment>
<proteinExistence type="predicted"/>
<dbReference type="AlphaFoldDB" id="A0A9K3ILA3"/>
<keyword evidence="3 6" id="KW-0805">Transcription regulation</keyword>
<evidence type="ECO:0000256" key="4">
    <source>
        <dbReference type="ARBA" id="ARBA00023163"/>
    </source>
</evidence>
<dbReference type="NCBIfam" id="TIGR01568">
    <property type="entry name" value="A_thal_3678"/>
    <property type="match status" value="1"/>
</dbReference>
<evidence type="ECO:0000259" key="7">
    <source>
        <dbReference type="PROSITE" id="PS51754"/>
    </source>
</evidence>
<evidence type="ECO:0000313" key="9">
    <source>
        <dbReference type="Proteomes" id="UP000215914"/>
    </source>
</evidence>
<evidence type="ECO:0000313" key="8">
    <source>
        <dbReference type="EMBL" id="KAF5798660.1"/>
    </source>
</evidence>
<evidence type="ECO:0000256" key="3">
    <source>
        <dbReference type="ARBA" id="ARBA00023015"/>
    </source>
</evidence>
<dbReference type="PROSITE" id="PS51754">
    <property type="entry name" value="OVATE"/>
    <property type="match status" value="1"/>
</dbReference>
<keyword evidence="2 6" id="KW-0678">Repressor</keyword>
<dbReference type="PANTHER" id="PTHR33057:SF224">
    <property type="entry name" value="TRANSCRIPTION REPRESSOR"/>
    <property type="match status" value="1"/>
</dbReference>
<dbReference type="GO" id="GO:0005634">
    <property type="term" value="C:nucleus"/>
    <property type="evidence" value="ECO:0007669"/>
    <property type="project" value="UniProtKB-SubCell"/>
</dbReference>
<dbReference type="InterPro" id="IPR006458">
    <property type="entry name" value="Ovate_C"/>
</dbReference>
<reference evidence="8" key="2">
    <citation type="submission" date="2020-06" db="EMBL/GenBank/DDBJ databases">
        <title>Helianthus annuus Genome sequencing and assembly Release 2.</title>
        <authorList>
            <person name="Gouzy J."/>
            <person name="Langlade N."/>
            <person name="Munos S."/>
        </authorList>
    </citation>
    <scope>NUCLEOTIDE SEQUENCE</scope>
    <source>
        <tissue evidence="8">Leaves</tissue>
    </source>
</reference>
<comment type="subcellular location">
    <subcellularLocation>
        <location evidence="1 6">Nucleus</location>
    </subcellularLocation>
</comment>
<keyword evidence="5 6" id="KW-0539">Nucleus</keyword>
<dbReference type="Proteomes" id="UP000215914">
    <property type="component" value="Unassembled WGS sequence"/>
</dbReference>
<organism evidence="8 9">
    <name type="scientific">Helianthus annuus</name>
    <name type="common">Common sunflower</name>
    <dbReference type="NCBI Taxonomy" id="4232"/>
    <lineage>
        <taxon>Eukaryota</taxon>
        <taxon>Viridiplantae</taxon>
        <taxon>Streptophyta</taxon>
        <taxon>Embryophyta</taxon>
        <taxon>Tracheophyta</taxon>
        <taxon>Spermatophyta</taxon>
        <taxon>Magnoliopsida</taxon>
        <taxon>eudicotyledons</taxon>
        <taxon>Gunneridae</taxon>
        <taxon>Pentapetalae</taxon>
        <taxon>asterids</taxon>
        <taxon>campanulids</taxon>
        <taxon>Asterales</taxon>
        <taxon>Asteraceae</taxon>
        <taxon>Asteroideae</taxon>
        <taxon>Heliantheae alliance</taxon>
        <taxon>Heliantheae</taxon>
        <taxon>Helianthus</taxon>
    </lineage>
</organism>
<accession>A0A9K3ILA3</accession>
<comment type="caution">
    <text evidence="8">The sequence shown here is derived from an EMBL/GenBank/DDBJ whole genome shotgun (WGS) entry which is preliminary data.</text>
</comment>
<protein>
    <recommendedName>
        <fullName evidence="6">Transcription repressor</fullName>
    </recommendedName>
    <alternativeName>
        <fullName evidence="6">Ovate family protein</fullName>
    </alternativeName>
</protein>
<evidence type="ECO:0000256" key="2">
    <source>
        <dbReference type="ARBA" id="ARBA00022491"/>
    </source>
</evidence>
<name>A0A9K3ILA3_HELAN</name>
<gene>
    <name evidence="8" type="ORF">HanXRQr2_Chr07g0295511</name>
</gene>
<dbReference type="Gramene" id="mRNA:HanXRQr2_Chr07g0295511">
    <property type="protein sequence ID" value="CDS:HanXRQr2_Chr07g0295511.1"/>
    <property type="gene ID" value="HanXRQr2_Chr07g0295511"/>
</dbReference>
<dbReference type="InterPro" id="IPR038933">
    <property type="entry name" value="Ovate"/>
</dbReference>